<evidence type="ECO:0000256" key="2">
    <source>
        <dbReference type="SAM" id="Phobius"/>
    </source>
</evidence>
<name>A0A7S0M8J9_9CRYP</name>
<proteinExistence type="predicted"/>
<feature type="region of interest" description="Disordered" evidence="1">
    <location>
        <begin position="53"/>
        <end position="73"/>
    </location>
</feature>
<organism evidence="3">
    <name type="scientific">Cryptomonas curvata</name>
    <dbReference type="NCBI Taxonomy" id="233186"/>
    <lineage>
        <taxon>Eukaryota</taxon>
        <taxon>Cryptophyceae</taxon>
        <taxon>Cryptomonadales</taxon>
        <taxon>Cryptomonadaceae</taxon>
        <taxon>Cryptomonas</taxon>
    </lineage>
</organism>
<keyword evidence="2" id="KW-1133">Transmembrane helix</keyword>
<dbReference type="AlphaFoldDB" id="A0A7S0M8J9"/>
<keyword evidence="2" id="KW-0472">Membrane</keyword>
<evidence type="ECO:0000313" key="3">
    <source>
        <dbReference type="EMBL" id="CAD8632046.1"/>
    </source>
</evidence>
<feature type="transmembrane region" description="Helical" evidence="2">
    <location>
        <begin position="142"/>
        <end position="161"/>
    </location>
</feature>
<protein>
    <submittedName>
        <fullName evidence="3">Uncharacterized protein</fullName>
    </submittedName>
</protein>
<keyword evidence="2" id="KW-0812">Transmembrane</keyword>
<evidence type="ECO:0000256" key="1">
    <source>
        <dbReference type="SAM" id="MobiDB-lite"/>
    </source>
</evidence>
<reference evidence="3" key="1">
    <citation type="submission" date="2021-01" db="EMBL/GenBank/DDBJ databases">
        <authorList>
            <person name="Corre E."/>
            <person name="Pelletier E."/>
            <person name="Niang G."/>
            <person name="Scheremetjew M."/>
            <person name="Finn R."/>
            <person name="Kale V."/>
            <person name="Holt S."/>
            <person name="Cochrane G."/>
            <person name="Meng A."/>
            <person name="Brown T."/>
            <person name="Cohen L."/>
        </authorList>
    </citation>
    <scope>NUCLEOTIDE SEQUENCE</scope>
    <source>
        <strain evidence="3">CCAP979/52</strain>
    </source>
</reference>
<dbReference type="EMBL" id="HBEZ01017645">
    <property type="protein sequence ID" value="CAD8632046.1"/>
    <property type="molecule type" value="Transcribed_RNA"/>
</dbReference>
<feature type="compositionally biased region" description="Polar residues" evidence="1">
    <location>
        <begin position="60"/>
        <end position="71"/>
    </location>
</feature>
<sequence length="167" mass="17245">MWSFVFTGDLLTGASAFPPNKSLQGPYAGACKPIQPAGGVSSLRSKLTSVAPLDAAGPAPTTSALSNSPPHQHSKVCNLREEVEQAETTFLVCCEPETLLLQPPPPQDYLARQDAAAGGGGGRRCNVPANVPEGSAAPILEWAGMGVVVISVVAALWLVLLRSCGIK</sequence>
<accession>A0A7S0M8J9</accession>
<gene>
    <name evidence="3" type="ORF">CCUR1050_LOCUS9726</name>
</gene>